<reference evidence="1 2" key="1">
    <citation type="submission" date="2015-08" db="EMBL/GenBank/DDBJ databases">
        <authorList>
            <person name="Babu N.S."/>
            <person name="Beckwith C.J."/>
            <person name="Beseler K.G."/>
            <person name="Brison A."/>
            <person name="Carone J.V."/>
            <person name="Caskin T.P."/>
            <person name="Diamond M."/>
            <person name="Durham M.E."/>
            <person name="Foxe J.M."/>
            <person name="Go M."/>
            <person name="Henderson B.A."/>
            <person name="Jones I.B."/>
            <person name="McGettigan J.A."/>
            <person name="Micheletti S.J."/>
            <person name="Nasrallah M.E."/>
            <person name="Ortiz D."/>
            <person name="Piller C.R."/>
            <person name="Privatt S.R."/>
            <person name="Schneider S.L."/>
            <person name="Sharp S."/>
            <person name="Smith T.C."/>
            <person name="Stanton J.D."/>
            <person name="Ullery H.E."/>
            <person name="Wilson R.J."/>
            <person name="Serrano M.G."/>
            <person name="Buck G."/>
            <person name="Lee V."/>
            <person name="Wang Y."/>
            <person name="Carvalho R."/>
            <person name="Voegtly L."/>
            <person name="Shi R."/>
            <person name="Duckworth R."/>
            <person name="Johnson A."/>
            <person name="Loviza R."/>
            <person name="Walstead R."/>
            <person name="Shah Z."/>
            <person name="Kiflezghi M."/>
            <person name="Wade K."/>
            <person name="Ball S.L."/>
            <person name="Bradley K.W."/>
            <person name="Asai D.J."/>
            <person name="Bowman C.A."/>
            <person name="Russell D.A."/>
            <person name="Pope W.H."/>
            <person name="Jacobs-Sera D."/>
            <person name="Hendrix R.W."/>
            <person name="Hatfull G.F."/>
        </authorList>
    </citation>
    <scope>NUCLEOTIDE SEQUENCE [LARGE SCALE GENOMIC DNA]</scope>
</reference>
<dbReference type="Proteomes" id="UP000203261">
    <property type="component" value="Segment"/>
</dbReference>
<organism evidence="1 2">
    <name type="scientific">Bacillus phage SP-15</name>
    <dbReference type="NCBI Taxonomy" id="1792032"/>
    <lineage>
        <taxon>Viruses</taxon>
        <taxon>Duplodnaviria</taxon>
        <taxon>Heunggongvirae</taxon>
        <taxon>Uroviricota</taxon>
        <taxon>Caudoviricetes</taxon>
        <taxon>Thornevirus</taxon>
        <taxon>Thornevirus SP15</taxon>
    </lineage>
</organism>
<evidence type="ECO:0000313" key="2">
    <source>
        <dbReference type="Proteomes" id="UP000203261"/>
    </source>
</evidence>
<accession>A0A127AWA5</accession>
<dbReference type="RefSeq" id="YP_009302517.1">
    <property type="nucleotide sequence ID" value="NC_031245.1"/>
</dbReference>
<dbReference type="InterPro" id="IPR003669">
    <property type="entry name" value="Thymidylate_synthase_ThyX"/>
</dbReference>
<dbReference type="SUPFAM" id="SSF69796">
    <property type="entry name" value="Thymidylate synthase-complementing protein Thy1"/>
    <property type="match status" value="1"/>
</dbReference>
<protein>
    <submittedName>
        <fullName evidence="1">Thymidylate synthetase</fullName>
    </submittedName>
</protein>
<evidence type="ECO:0000313" key="1">
    <source>
        <dbReference type="EMBL" id="AMM44928.1"/>
    </source>
</evidence>
<name>A0A127AWA5_9CAUD</name>
<dbReference type="GeneID" id="29125297"/>
<dbReference type="KEGG" id="vg:29125297"/>
<dbReference type="Gene3D" id="3.30.1360.170">
    <property type="match status" value="1"/>
</dbReference>
<sequence>MKRTEYKQPSVELIRDFNAKKEAWMISRPHLDHSNIDKDILGVEAMDLPLNGFAQYVFHVNSSLLFRDLMFTIRPLVVWAKSNRTTPINNKNMFCSGEYEGIYENEIQAMFNEVYEEIESGVPQDFAKKKLPMAANTEFTMSIDDRTLIAFIKVLKLHNKDLYEIYGKKFLEAIGRDEDYVENRHMVDIYPKISLSQQEIEAVGTTHEHLEQFIGVYSISNNLMAQFIRQHFSTIKNGLYNKIEHKSVSDKEVALQRCDDETVVALYADRSSFRKVLSVRAQWFGQWDHKGNDSWSAILDPYVKDMTPEEFMELLPHGNAESTMLEDMKPRIRAGKVEITEDGRTLTGEVNPPCPLLLEKPDLIDFRKQKYGSNSEVFKAWERIRDAGLINDNPDNPWRKEYEHNVKTYGLPE</sequence>
<proteinExistence type="predicted"/>
<dbReference type="GO" id="GO:0006231">
    <property type="term" value="P:dTMP biosynthetic process"/>
    <property type="evidence" value="ECO:0007669"/>
    <property type="project" value="InterPro"/>
</dbReference>
<gene>
    <name evidence="1" type="ORF">SP15_130</name>
</gene>
<dbReference type="EMBL" id="KT624200">
    <property type="protein sequence ID" value="AMM44928.1"/>
    <property type="molecule type" value="Genomic_DNA"/>
</dbReference>
<dbReference type="InterPro" id="IPR036098">
    <property type="entry name" value="Thymidylate_synthase_ThyX_sf"/>
</dbReference>
<keyword evidence="2" id="KW-1185">Reference proteome</keyword>
<dbReference type="GO" id="GO:0050797">
    <property type="term" value="F:thymidylate synthase (FAD) activity"/>
    <property type="evidence" value="ECO:0007669"/>
    <property type="project" value="InterPro"/>
</dbReference>
<dbReference type="Pfam" id="PF02511">
    <property type="entry name" value="Thy1"/>
    <property type="match status" value="1"/>
</dbReference>
<dbReference type="GO" id="GO:0050660">
    <property type="term" value="F:flavin adenine dinucleotide binding"/>
    <property type="evidence" value="ECO:0007669"/>
    <property type="project" value="InterPro"/>
</dbReference>